<dbReference type="FunFam" id="2.160.20.10:FF:000023">
    <property type="entry name" value="Exo-beta-1,3-glucanase Exg0"/>
    <property type="match status" value="1"/>
</dbReference>
<dbReference type="CDD" id="cd23668">
    <property type="entry name" value="GH55_beta13glucanase-like"/>
    <property type="match status" value="1"/>
</dbReference>
<dbReference type="InterPro" id="IPR039279">
    <property type="entry name" value="QRT3-like"/>
</dbReference>
<feature type="region of interest" description="Disordered" evidence="1">
    <location>
        <begin position="175"/>
        <end position="205"/>
    </location>
</feature>
<dbReference type="InterPro" id="IPR024535">
    <property type="entry name" value="RHGA/B-epi-like_pectate_lyase"/>
</dbReference>
<sequence length="1375" mass="148517">MCGCLTACHAILGIGFNVPAFDTDVFIRVEGQATAHGRLREELIRAAESDPRFVPNKSIILFTLVRETLPSDGVAARVYVMRDTGTADDLEEERYVYQNRDKRSAGEKGTFAGRSVTSAELRARIKAGEGYEHVVHANLTVTLNYVPESDLLGKTIPMLRMERFSHWNQEDAVAEEQARRSRDATLPRTLPEKVVPQPRSMPEHNVTPLLKRSTAKELQAARNIVKKALADSSRLNKARVAQPLRNKYGLRPGTIVGGGSVAGEQNIASIDQDVPPLLDITDEIAAAAALVAEADSVGGWKNVTKRAATASAGTYWMQSLARKGTVPWGDEPNYVSCQDCPDIRDVSSVNQNAGHLQKCARLWSGGRWYHALPFGTQVIGDANNRPTLVAAPSFVGLGVLSTDEYTGDGGQGVDGGDPEYYVNTANFYRQIRNIVIDIRKVTSGTLVTCLHYQVAQATSLQNVELIAAAGSSQIGLFAENGSGGGISDVTFTGGGIGLKGGEQQFTAQRLKFNGCTVGIQVIWDWGWVWKSITMNNVKTGFQLVGDGGVGNSVSVAVADTTGATILASSPVIDQWVVGPVYEGSTTARTFSTGGKIGNYRRHSTLLDPQGNYFERPKPQYEDQATSTFLHTKDLGCKGDGSTDDTQAFQAALYASLGKILFVDAGSYILTSTVTIPSGTKIVGEAWSQLVASGSYFSDASNPKVMIKVGNAGDVGNVEMQDLLFTTRGATAGLIVIEWNIQADAQGSAGLWDCHVRIGGATGTKLTPAECPPVTSGINSGCSAASLMMHLTPSASGYFENMWLWGADHMLDDPDLVSGKNSMVQTSIYVARGFLIESTKPTWLYGTASEHAVFYQYNFHKAANIYAGMLQTESPYFQPTPPPPAPFAAVVGLLPGDPDYTCAAGNEFSGCDQSWSVVMTGSANIFVAGAGIYTWFSTYAQTCIDTQLCQKALMLLQNNFANVRFQNLVTIGAKYMAVMDGKGIPAIDNLNVDTHPNWSQISILDVGSNGTTKFDEAIWIDPAIWEMDQPKFTCSPPCNVKLPPWTGATSTVNYPLITVSQGTWTSTITQAPLTVTEWVFEPIMLNQGAANKNKRADVTIWPVPATTPFWPAIVYTGNDRKATTTSATGAFPKPPASIGPNAPAPPSGSWPKRPVQAFFGFPENPLVDECFFTDFSDPACLTQPWFGNMTRPGAPGGDDYDENSAELRTICPRVSSTKTTTTTIKSIPTPPAPLPSPFEQGDARTNSLNCYHSGEDTEGIRMHNAADRFCDMIAHSDLGPGFFLSKDFEFPYNGGVGFVAITVSLECNVLQIEHSTVYSLGYSLNSKLLLREESLEFEGLCEHEKRRVAAALMPDTMADVTRKRFNIILAYLSPER</sequence>
<dbReference type="Proteomes" id="UP001278500">
    <property type="component" value="Unassembled WGS sequence"/>
</dbReference>
<name>A0AAE0JIN8_9PEZI</name>
<reference evidence="3" key="2">
    <citation type="submission" date="2023-06" db="EMBL/GenBank/DDBJ databases">
        <authorList>
            <consortium name="Lawrence Berkeley National Laboratory"/>
            <person name="Haridas S."/>
            <person name="Hensen N."/>
            <person name="Bonometti L."/>
            <person name="Westerberg I."/>
            <person name="Brannstrom I.O."/>
            <person name="Guillou S."/>
            <person name="Cros-Aarteil S."/>
            <person name="Calhoun S."/>
            <person name="Kuo A."/>
            <person name="Mondo S."/>
            <person name="Pangilinan J."/>
            <person name="Riley R."/>
            <person name="Labutti K."/>
            <person name="Andreopoulos B."/>
            <person name="Lipzen A."/>
            <person name="Chen C."/>
            <person name="Yanf M."/>
            <person name="Daum C."/>
            <person name="Ng V."/>
            <person name="Clum A."/>
            <person name="Steindorff A."/>
            <person name="Ohm R."/>
            <person name="Martin F."/>
            <person name="Silar P."/>
            <person name="Natvig D."/>
            <person name="Lalanne C."/>
            <person name="Gautier V."/>
            <person name="Ament-Velasquez S.L."/>
            <person name="Kruys A."/>
            <person name="Hutchinson M.I."/>
            <person name="Powell A.J."/>
            <person name="Barry K."/>
            <person name="Miller A.N."/>
            <person name="Grigoriev I.V."/>
            <person name="Debuchy R."/>
            <person name="Gladieux P."/>
            <person name="Thoren M.H."/>
            <person name="Johannesson H."/>
        </authorList>
    </citation>
    <scope>NUCLEOTIDE SEQUENCE</scope>
    <source>
        <strain evidence="3">CBS 560.94</strain>
    </source>
</reference>
<dbReference type="EMBL" id="JAUEPP010000003">
    <property type="protein sequence ID" value="KAK3348570.1"/>
    <property type="molecule type" value="Genomic_DNA"/>
</dbReference>
<dbReference type="SUPFAM" id="SSF51126">
    <property type="entry name" value="Pectin lyase-like"/>
    <property type="match status" value="2"/>
</dbReference>
<feature type="region of interest" description="Disordered" evidence="1">
    <location>
        <begin position="1123"/>
        <end position="1149"/>
    </location>
</feature>
<dbReference type="GeneID" id="87866261"/>
<evidence type="ECO:0000313" key="3">
    <source>
        <dbReference type="EMBL" id="KAK3348570.1"/>
    </source>
</evidence>
<dbReference type="PANTHER" id="PTHR33928">
    <property type="entry name" value="POLYGALACTURONASE QRT3"/>
    <property type="match status" value="1"/>
</dbReference>
<dbReference type="PANTHER" id="PTHR33928:SF2">
    <property type="entry name" value="PECTATE LYASE SUPERFAMILY PROTEIN DOMAIN-CONTAINING PROTEIN-RELATED"/>
    <property type="match status" value="1"/>
</dbReference>
<dbReference type="RefSeq" id="XP_062683652.1">
    <property type="nucleotide sequence ID" value="XM_062829107.1"/>
</dbReference>
<feature type="compositionally biased region" description="Basic and acidic residues" evidence="1">
    <location>
        <begin position="176"/>
        <end position="185"/>
    </location>
</feature>
<organism evidence="3 4">
    <name type="scientific">Neurospora tetraspora</name>
    <dbReference type="NCBI Taxonomy" id="94610"/>
    <lineage>
        <taxon>Eukaryota</taxon>
        <taxon>Fungi</taxon>
        <taxon>Dikarya</taxon>
        <taxon>Ascomycota</taxon>
        <taxon>Pezizomycotina</taxon>
        <taxon>Sordariomycetes</taxon>
        <taxon>Sordariomycetidae</taxon>
        <taxon>Sordariales</taxon>
        <taxon>Sordariaceae</taxon>
        <taxon>Neurospora</taxon>
    </lineage>
</organism>
<reference evidence="3" key="1">
    <citation type="journal article" date="2023" name="Mol. Phylogenet. Evol.">
        <title>Genome-scale phylogeny and comparative genomics of the fungal order Sordariales.</title>
        <authorList>
            <person name="Hensen N."/>
            <person name="Bonometti L."/>
            <person name="Westerberg I."/>
            <person name="Brannstrom I.O."/>
            <person name="Guillou S."/>
            <person name="Cros-Aarteil S."/>
            <person name="Calhoun S."/>
            <person name="Haridas S."/>
            <person name="Kuo A."/>
            <person name="Mondo S."/>
            <person name="Pangilinan J."/>
            <person name="Riley R."/>
            <person name="LaButti K."/>
            <person name="Andreopoulos B."/>
            <person name="Lipzen A."/>
            <person name="Chen C."/>
            <person name="Yan M."/>
            <person name="Daum C."/>
            <person name="Ng V."/>
            <person name="Clum A."/>
            <person name="Steindorff A."/>
            <person name="Ohm R.A."/>
            <person name="Martin F."/>
            <person name="Silar P."/>
            <person name="Natvig D.O."/>
            <person name="Lalanne C."/>
            <person name="Gautier V."/>
            <person name="Ament-Velasquez S.L."/>
            <person name="Kruys A."/>
            <person name="Hutchinson M.I."/>
            <person name="Powell A.J."/>
            <person name="Barry K."/>
            <person name="Miller A.N."/>
            <person name="Grigoriev I.V."/>
            <person name="Debuchy R."/>
            <person name="Gladieux P."/>
            <person name="Hiltunen Thoren M."/>
            <person name="Johannesson H."/>
        </authorList>
    </citation>
    <scope>NUCLEOTIDE SEQUENCE</scope>
    <source>
        <strain evidence="3">CBS 560.94</strain>
    </source>
</reference>
<evidence type="ECO:0000259" key="2">
    <source>
        <dbReference type="Pfam" id="PF12708"/>
    </source>
</evidence>
<feature type="domain" description="Rhamnogalacturonase A/B/Epimerase-like pectate lyase" evidence="2">
    <location>
        <begin position="631"/>
        <end position="692"/>
    </location>
</feature>
<dbReference type="InterPro" id="IPR012334">
    <property type="entry name" value="Pectin_lyas_fold"/>
</dbReference>
<protein>
    <recommendedName>
        <fullName evidence="2">Rhamnogalacturonase A/B/Epimerase-like pectate lyase domain-containing protein</fullName>
    </recommendedName>
</protein>
<accession>A0AAE0JIN8</accession>
<dbReference type="InterPro" id="IPR011050">
    <property type="entry name" value="Pectin_lyase_fold/virulence"/>
</dbReference>
<dbReference type="Pfam" id="PF12708">
    <property type="entry name" value="Pect-lyase_RHGA_epim"/>
    <property type="match status" value="2"/>
</dbReference>
<gene>
    <name evidence="3" type="ORF">B0H65DRAFT_539068</name>
</gene>
<evidence type="ECO:0000313" key="4">
    <source>
        <dbReference type="Proteomes" id="UP001278500"/>
    </source>
</evidence>
<feature type="domain" description="Rhamnogalacturonase A/B/Epimerase-like pectate lyase" evidence="2">
    <location>
        <begin position="373"/>
        <end position="541"/>
    </location>
</feature>
<dbReference type="Gene3D" id="2.160.20.10">
    <property type="entry name" value="Single-stranded right-handed beta-helix, Pectin lyase-like"/>
    <property type="match status" value="2"/>
</dbReference>
<evidence type="ECO:0000256" key="1">
    <source>
        <dbReference type="SAM" id="MobiDB-lite"/>
    </source>
</evidence>
<proteinExistence type="predicted"/>
<feature type="compositionally biased region" description="Pro residues" evidence="1">
    <location>
        <begin position="1131"/>
        <end position="1147"/>
    </location>
</feature>
<comment type="caution">
    <text evidence="3">The sequence shown here is derived from an EMBL/GenBank/DDBJ whole genome shotgun (WGS) entry which is preliminary data.</text>
</comment>
<keyword evidence="4" id="KW-1185">Reference proteome</keyword>
<dbReference type="GO" id="GO:0004650">
    <property type="term" value="F:polygalacturonase activity"/>
    <property type="evidence" value="ECO:0007669"/>
    <property type="project" value="InterPro"/>
</dbReference>